<evidence type="ECO:0000313" key="2">
    <source>
        <dbReference type="EMBL" id="OAS14385.1"/>
    </source>
</evidence>
<sequence>MVQFSLACPTALLISWGQPDEAMAARMVIPALNGGITCLDTASVYGNAEQVLGRFLREKRGRVL</sequence>
<reference evidence="2 3" key="1">
    <citation type="submission" date="2016-05" db="EMBL/GenBank/DDBJ databases">
        <title>Paenibacillus sp. 1ZS3-15 nov., isolated from the rhizosphere soil.</title>
        <authorList>
            <person name="Zhang X.X."/>
            <person name="Zhang J."/>
        </authorList>
    </citation>
    <scope>NUCLEOTIDE SEQUENCE [LARGE SCALE GENOMIC DNA]</scope>
    <source>
        <strain evidence="2 3">1ZS3-15</strain>
    </source>
</reference>
<dbReference type="AlphaFoldDB" id="A0A197ZZM1"/>
<comment type="caution">
    <text evidence="2">The sequence shown here is derived from an EMBL/GenBank/DDBJ whole genome shotgun (WGS) entry which is preliminary data.</text>
</comment>
<dbReference type="InterPro" id="IPR023210">
    <property type="entry name" value="NADP_OxRdtase_dom"/>
</dbReference>
<evidence type="ECO:0000313" key="3">
    <source>
        <dbReference type="Proteomes" id="UP000078454"/>
    </source>
</evidence>
<feature type="domain" description="NADP-dependent oxidoreductase" evidence="1">
    <location>
        <begin position="14"/>
        <end position="60"/>
    </location>
</feature>
<dbReference type="InterPro" id="IPR036812">
    <property type="entry name" value="NAD(P)_OxRdtase_dom_sf"/>
</dbReference>
<dbReference type="SUPFAM" id="SSF51430">
    <property type="entry name" value="NAD(P)-linked oxidoreductase"/>
    <property type="match status" value="1"/>
</dbReference>
<proteinExistence type="predicted"/>
<dbReference type="EMBL" id="LYPB01000090">
    <property type="protein sequence ID" value="OAS14385.1"/>
    <property type="molecule type" value="Genomic_DNA"/>
</dbReference>
<protein>
    <recommendedName>
        <fullName evidence="1">NADP-dependent oxidoreductase domain-containing protein</fullName>
    </recommendedName>
</protein>
<gene>
    <name evidence="2" type="ORF">A8708_13405</name>
</gene>
<dbReference type="Proteomes" id="UP000078454">
    <property type="component" value="Unassembled WGS sequence"/>
</dbReference>
<accession>A0A197ZZM1</accession>
<dbReference type="Gene3D" id="3.20.20.100">
    <property type="entry name" value="NADP-dependent oxidoreductase domain"/>
    <property type="match status" value="1"/>
</dbReference>
<evidence type="ECO:0000259" key="1">
    <source>
        <dbReference type="Pfam" id="PF00248"/>
    </source>
</evidence>
<dbReference type="Pfam" id="PF00248">
    <property type="entry name" value="Aldo_ket_red"/>
    <property type="match status" value="1"/>
</dbReference>
<dbReference type="STRING" id="1850517.A8708_13405"/>
<keyword evidence="3" id="KW-1185">Reference proteome</keyword>
<name>A0A197ZZM1_9BACL</name>
<organism evidence="2 3">
    <name type="scientific">Paenibacillus oryzisoli</name>
    <dbReference type="NCBI Taxonomy" id="1850517"/>
    <lineage>
        <taxon>Bacteria</taxon>
        <taxon>Bacillati</taxon>
        <taxon>Bacillota</taxon>
        <taxon>Bacilli</taxon>
        <taxon>Bacillales</taxon>
        <taxon>Paenibacillaceae</taxon>
        <taxon>Paenibacillus</taxon>
    </lineage>
</organism>